<evidence type="ECO:0000313" key="3">
    <source>
        <dbReference type="Proteomes" id="UP001146120"/>
    </source>
</evidence>
<name>A0AAV2YFS0_9STRA</name>
<dbReference type="EMBL" id="DAKRPA010000354">
    <property type="protein sequence ID" value="DAZ93016.1"/>
    <property type="molecule type" value="Genomic_DNA"/>
</dbReference>
<comment type="caution">
    <text evidence="2">The sequence shown here is derived from an EMBL/GenBank/DDBJ whole genome shotgun (WGS) entry which is preliminary data.</text>
</comment>
<gene>
    <name evidence="2" type="ORF">N0F65_011309</name>
</gene>
<reference evidence="2" key="2">
    <citation type="journal article" date="2023" name="Microbiol Resour">
        <title>Decontamination and Annotation of the Draft Genome Sequence of the Oomycete Lagenidium giganteum ARSEF 373.</title>
        <authorList>
            <person name="Morgan W.R."/>
            <person name="Tartar A."/>
        </authorList>
    </citation>
    <scope>NUCLEOTIDE SEQUENCE</scope>
    <source>
        <strain evidence="2">ARSEF 373</strain>
    </source>
</reference>
<dbReference type="Proteomes" id="UP001146120">
    <property type="component" value="Unassembled WGS sequence"/>
</dbReference>
<dbReference type="AlphaFoldDB" id="A0AAV2YFS0"/>
<protein>
    <submittedName>
        <fullName evidence="2">Uncharacterized protein</fullName>
    </submittedName>
</protein>
<organism evidence="2 3">
    <name type="scientific">Lagenidium giganteum</name>
    <dbReference type="NCBI Taxonomy" id="4803"/>
    <lineage>
        <taxon>Eukaryota</taxon>
        <taxon>Sar</taxon>
        <taxon>Stramenopiles</taxon>
        <taxon>Oomycota</taxon>
        <taxon>Peronosporomycetes</taxon>
        <taxon>Pythiales</taxon>
        <taxon>Pythiaceae</taxon>
    </lineage>
</organism>
<accession>A0AAV2YFS0</accession>
<evidence type="ECO:0000256" key="1">
    <source>
        <dbReference type="SAM" id="MobiDB-lite"/>
    </source>
</evidence>
<sequence length="127" mass="14732">MTLREVCMQLDTCMRSNDSLQAMLHNSEIEARERAIEIQQLAEENLMLRRRCDQIEGKYLEERKHSLALEQQLYHLHTMSIQSRAQDTISIGSHSRSPSTQDLASFEPNQTLYQAQSSMDFSTEGQR</sequence>
<proteinExistence type="predicted"/>
<feature type="region of interest" description="Disordered" evidence="1">
    <location>
        <begin position="86"/>
        <end position="127"/>
    </location>
</feature>
<evidence type="ECO:0000313" key="2">
    <source>
        <dbReference type="EMBL" id="DAZ93016.1"/>
    </source>
</evidence>
<reference evidence="2" key="1">
    <citation type="submission" date="2022-11" db="EMBL/GenBank/DDBJ databases">
        <authorList>
            <person name="Morgan W.R."/>
            <person name="Tartar A."/>
        </authorList>
    </citation>
    <scope>NUCLEOTIDE SEQUENCE</scope>
    <source>
        <strain evidence="2">ARSEF 373</strain>
    </source>
</reference>
<keyword evidence="3" id="KW-1185">Reference proteome</keyword>